<name>A0A699XUP2_TANCI</name>
<feature type="non-terminal residue" evidence="2">
    <location>
        <position position="1"/>
    </location>
</feature>
<proteinExistence type="predicted"/>
<accession>A0A699XUP2</accession>
<organism evidence="2">
    <name type="scientific">Tanacetum cinerariifolium</name>
    <name type="common">Dalmatian daisy</name>
    <name type="synonym">Chrysanthemum cinerariifolium</name>
    <dbReference type="NCBI Taxonomy" id="118510"/>
    <lineage>
        <taxon>Eukaryota</taxon>
        <taxon>Viridiplantae</taxon>
        <taxon>Streptophyta</taxon>
        <taxon>Embryophyta</taxon>
        <taxon>Tracheophyta</taxon>
        <taxon>Spermatophyta</taxon>
        <taxon>Magnoliopsida</taxon>
        <taxon>eudicotyledons</taxon>
        <taxon>Gunneridae</taxon>
        <taxon>Pentapetalae</taxon>
        <taxon>asterids</taxon>
        <taxon>campanulids</taxon>
        <taxon>Asterales</taxon>
        <taxon>Asteraceae</taxon>
        <taxon>Asteroideae</taxon>
        <taxon>Anthemideae</taxon>
        <taxon>Anthemidinae</taxon>
        <taxon>Tanacetum</taxon>
    </lineage>
</organism>
<evidence type="ECO:0000256" key="1">
    <source>
        <dbReference type="SAM" id="MobiDB-lite"/>
    </source>
</evidence>
<dbReference type="AlphaFoldDB" id="A0A699XUP2"/>
<evidence type="ECO:0000313" key="2">
    <source>
        <dbReference type="EMBL" id="GFD63377.1"/>
    </source>
</evidence>
<feature type="compositionally biased region" description="Polar residues" evidence="1">
    <location>
        <begin position="1"/>
        <end position="12"/>
    </location>
</feature>
<feature type="region of interest" description="Disordered" evidence="1">
    <location>
        <begin position="1"/>
        <end position="24"/>
    </location>
</feature>
<feature type="compositionally biased region" description="Basic and acidic residues" evidence="1">
    <location>
        <begin position="13"/>
        <end position="24"/>
    </location>
</feature>
<dbReference type="EMBL" id="BKCJ011973876">
    <property type="protein sequence ID" value="GFD63377.1"/>
    <property type="molecule type" value="Genomic_DNA"/>
</dbReference>
<sequence length="41" mass="4755">ASTVTRWVTLQESAEHPEVRKDEGEKVIDKGLKLKKRVQKH</sequence>
<protein>
    <submittedName>
        <fullName evidence="2">Uncharacterized protein</fullName>
    </submittedName>
</protein>
<reference evidence="2" key="1">
    <citation type="journal article" date="2019" name="Sci. Rep.">
        <title>Draft genome of Tanacetum cinerariifolium, the natural source of mosquito coil.</title>
        <authorList>
            <person name="Yamashiro T."/>
            <person name="Shiraishi A."/>
            <person name="Satake H."/>
            <person name="Nakayama K."/>
        </authorList>
    </citation>
    <scope>NUCLEOTIDE SEQUENCE</scope>
</reference>
<comment type="caution">
    <text evidence="2">The sequence shown here is derived from an EMBL/GenBank/DDBJ whole genome shotgun (WGS) entry which is preliminary data.</text>
</comment>
<gene>
    <name evidence="2" type="ORF">Tci_935346</name>
</gene>